<dbReference type="InterPro" id="IPR037507">
    <property type="entry name" value="Ribosomal_mL59"/>
</dbReference>
<dbReference type="Proteomes" id="UP001329825">
    <property type="component" value="Chromosome 8"/>
</dbReference>
<keyword evidence="4" id="KW-1185">Reference proteome</keyword>
<protein>
    <recommendedName>
        <fullName evidence="2">Large ribosomal subunit protein mL59 domain-containing protein</fullName>
    </recommendedName>
</protein>
<proteinExistence type="predicted"/>
<dbReference type="Pfam" id="PF18126">
    <property type="entry name" value="Mitoc_mL59"/>
    <property type="match status" value="1"/>
</dbReference>
<dbReference type="GeneID" id="87958299"/>
<feature type="region of interest" description="Disordered" evidence="1">
    <location>
        <begin position="116"/>
        <end position="135"/>
    </location>
</feature>
<feature type="compositionally biased region" description="Basic and acidic residues" evidence="1">
    <location>
        <begin position="170"/>
        <end position="208"/>
    </location>
</feature>
<dbReference type="EMBL" id="CP141888">
    <property type="protein sequence ID" value="WRT69185.1"/>
    <property type="molecule type" value="Genomic_DNA"/>
</dbReference>
<feature type="compositionally biased region" description="Low complexity" evidence="1">
    <location>
        <begin position="116"/>
        <end position="132"/>
    </location>
</feature>
<sequence>MNALSKRLFSTSSIVRSTFTESALPLDVSSPIQAKHLPRVLHRRIAKRLFQIAVTEGQSPSDVPLPNPFLVQKGNRRSDSEVTGEARYHWKRPIISNRRQKQLLQFYPAVDLPISDKSSASSSSSSFLSSSSRPVKWDEGTTVNWTGELKVKEEPTKNGVYAGRKRMFKGHKDERNREQKIADRQVRLDGMEKRIKEWRQGRSDEKIRNRPSLPF</sequence>
<evidence type="ECO:0000313" key="4">
    <source>
        <dbReference type="Proteomes" id="UP001329825"/>
    </source>
</evidence>
<gene>
    <name evidence="3" type="ORF">IL334_006169</name>
</gene>
<organism evidence="3 4">
    <name type="scientific">Kwoniella shivajii</name>
    <dbReference type="NCBI Taxonomy" id="564305"/>
    <lineage>
        <taxon>Eukaryota</taxon>
        <taxon>Fungi</taxon>
        <taxon>Dikarya</taxon>
        <taxon>Basidiomycota</taxon>
        <taxon>Agaricomycotina</taxon>
        <taxon>Tremellomycetes</taxon>
        <taxon>Tremellales</taxon>
        <taxon>Cryptococcaceae</taxon>
        <taxon>Kwoniella</taxon>
    </lineage>
</organism>
<evidence type="ECO:0000259" key="2">
    <source>
        <dbReference type="Pfam" id="PF18126"/>
    </source>
</evidence>
<name>A0ABZ1D729_9TREE</name>
<dbReference type="PANTHER" id="PTHR28041">
    <property type="entry name" value="54S RIBOSOMAL PROTEIN L25, MITOCHONDRIAL"/>
    <property type="match status" value="1"/>
</dbReference>
<accession>A0ABZ1D729</accession>
<feature type="region of interest" description="Disordered" evidence="1">
    <location>
        <begin position="166"/>
        <end position="215"/>
    </location>
</feature>
<dbReference type="RefSeq" id="XP_062793924.1">
    <property type="nucleotide sequence ID" value="XM_062937873.1"/>
</dbReference>
<evidence type="ECO:0000256" key="1">
    <source>
        <dbReference type="SAM" id="MobiDB-lite"/>
    </source>
</evidence>
<feature type="domain" description="Large ribosomal subunit protein mL59" evidence="2">
    <location>
        <begin position="43"/>
        <end position="200"/>
    </location>
</feature>
<evidence type="ECO:0000313" key="3">
    <source>
        <dbReference type="EMBL" id="WRT69185.1"/>
    </source>
</evidence>
<dbReference type="InterPro" id="IPR040922">
    <property type="entry name" value="Ribosomal_mL59_dom"/>
</dbReference>
<reference evidence="3 4" key="1">
    <citation type="submission" date="2024-01" db="EMBL/GenBank/DDBJ databases">
        <title>Comparative genomics of Cryptococcus and Kwoniella reveals pathogenesis evolution and contrasting modes of karyotype evolution via chromosome fusion or intercentromeric recombination.</title>
        <authorList>
            <person name="Coelho M.A."/>
            <person name="David-Palma M."/>
            <person name="Shea T."/>
            <person name="Bowers K."/>
            <person name="McGinley-Smith S."/>
            <person name="Mohammad A.W."/>
            <person name="Gnirke A."/>
            <person name="Yurkov A.M."/>
            <person name="Nowrousian M."/>
            <person name="Sun S."/>
            <person name="Cuomo C.A."/>
            <person name="Heitman J."/>
        </authorList>
    </citation>
    <scope>NUCLEOTIDE SEQUENCE [LARGE SCALE GENOMIC DNA]</scope>
    <source>
        <strain evidence="3">CBS 11374</strain>
    </source>
</reference>
<dbReference type="PANTHER" id="PTHR28041:SF1">
    <property type="entry name" value="LARGE RIBOSOMAL SUBUNIT PROTEIN ML59"/>
    <property type="match status" value="1"/>
</dbReference>